<dbReference type="Pfam" id="PF13306">
    <property type="entry name" value="LRR_5"/>
    <property type="match status" value="4"/>
</dbReference>
<dbReference type="EMBL" id="JAPFFF010000016">
    <property type="protein sequence ID" value="KAK8864989.1"/>
    <property type="molecule type" value="Genomic_DNA"/>
</dbReference>
<dbReference type="SMART" id="SM00220">
    <property type="entry name" value="S_TKc"/>
    <property type="match status" value="1"/>
</dbReference>
<keyword evidence="7" id="KW-1185">Reference proteome</keyword>
<keyword evidence="1 3" id="KW-0547">Nucleotide-binding</keyword>
<dbReference type="InterPro" id="IPR000719">
    <property type="entry name" value="Prot_kinase_dom"/>
</dbReference>
<sequence length="1430" mass="159334">MRKNPKFVDINMFEPLVKIGSGAFGEVFKVKDKKTGNFYAAKKLDIYIMEDFKNDDQTILFFREVKLMSILNHPSIIGFIGYSPDDFEHSGSPTIISELAPNGTLKDMIQKESSGLSPPGWNYTRKLIIVYGIASGMLYLHSNNVLHRDLKPENILLDENMNPKITDFGLVKVQPPKIDEKKSSILTKSFKISSFKYNQKGTPAYMPPEVLEENAYSRAGDVFSFSALVYELFSLKKFCDYSNYYELVRKVVIEGKRPELTSDIPVAFRTLICRCWSQYSSKRPTFEEIVDDLKNNNKYITESINESEYYDYIYSLDNQETSFDLSQSIRFEELSSGKELYSSSNYQEAENESENKENKIFIPRKDYKTKEGLNEEVKTKEKTNEEEIVKTKEGPDEKDEIKTKERSNEEEDNKTKERPNEKEDKIEETNIKNECKKLEYKTKGDVENTIEIDDDPQEQFVMGRNLIERTSDLPKNIEKGISCLMKSIDKKCFDAIIYYSKMLIKGNIIPKDIERAKSYLKGNLNDSNAMLLYGQILKKEKKYSEAINMFDLSAKKGNKKAIYKYGKMIFKGEGCEANYKEAIKYFTQINSKGFGDLIRMEKFHHIEKETQLFLISKVIFNDDNYHDEKWTNIVIASNQTEVLYSNKSFESPFFGNLLKSFKNISIQFIYEKNIFDSLKTFISKFSISQTSSITFSVIISSSTVFTEPLIFSGCKLLAQITIQSLITSIGDGLFSYCSSLKAITIPSSVTSIGIYAFNHCISLTEITIPSSVTSIGRYAFNHCISLTEITIPSSVATIRSRTFNNCSSLTALTIPSSILTIEMEAFSGCSLLKEITIPSSTTSIGSRTFNDCSSLTELTIPSSVTTIEEEAFSGCSSLTEITIPSSITSIGNDLFSYCSSLKAITIPSSVTSIGGYAFNNCSSLTEITIPSSVTSIGRHAFKRCISLKEITIPSSVIIIEEEAFSGCSSLKAITIPSSVTSIGGYAFNGCSSLKEITIPSSVTKVGHHVFDGTKSLHIKGELRTILESFFSECKSLIKITISSSITTLEKRAFSGCSSLTEITIPSSITIIEEEVFSHCSSLTEITIPSSITVIKRRAFNHCSSLREITIPSSITIIEEEVFSGCSSLREITIPSSIELLEDNVFSGCSSLRKIIIPSSVTSIGNYEFSECSSLNQIVISSSVYSIDNYAFSNCSSLTKISIPLSVTSIGEYAFYNCSLLTQIDLPKRVTAIGDYAFGSCTSLIKIDIPPIKILPKGMFMECKSLPHLQIPSSVVKIEHGVFEGCSSLNEIEIDESVTSIGPHAFKSCESLTKIELPSKIATIESNTFEGCSSLKRITIPLSVKKISSSAFNQCTSLVEINIPPNVVEIGFFSFSGCTSLSSIEIPSSVKSIGYKAFEGCSSLTEIKIPYSIDIQSIGINSNIEIIKYQS</sequence>
<dbReference type="InterPro" id="IPR006597">
    <property type="entry name" value="Sel1-like"/>
</dbReference>
<keyword evidence="2 3" id="KW-0067">ATP-binding</keyword>
<dbReference type="Gene3D" id="1.25.40.10">
    <property type="entry name" value="Tetratricopeptide repeat domain"/>
    <property type="match status" value="1"/>
</dbReference>
<dbReference type="PROSITE" id="PS00108">
    <property type="entry name" value="PROTEIN_KINASE_ST"/>
    <property type="match status" value="1"/>
</dbReference>
<dbReference type="PANTHER" id="PTHR45661:SF3">
    <property type="entry name" value="IG-LIKE DOMAIN-CONTAINING PROTEIN"/>
    <property type="match status" value="1"/>
</dbReference>
<evidence type="ECO:0000259" key="5">
    <source>
        <dbReference type="PROSITE" id="PS50011"/>
    </source>
</evidence>
<dbReference type="InterPro" id="IPR017441">
    <property type="entry name" value="Protein_kinase_ATP_BS"/>
</dbReference>
<evidence type="ECO:0000313" key="7">
    <source>
        <dbReference type="Proteomes" id="UP001470230"/>
    </source>
</evidence>
<dbReference type="InterPro" id="IPR032675">
    <property type="entry name" value="LRR_dom_sf"/>
</dbReference>
<dbReference type="Gene3D" id="3.80.10.10">
    <property type="entry name" value="Ribonuclease Inhibitor"/>
    <property type="match status" value="5"/>
</dbReference>
<dbReference type="PANTHER" id="PTHR45661">
    <property type="entry name" value="SURFACE ANTIGEN"/>
    <property type="match status" value="1"/>
</dbReference>
<dbReference type="InterPro" id="IPR008271">
    <property type="entry name" value="Ser/Thr_kinase_AS"/>
</dbReference>
<gene>
    <name evidence="6" type="ORF">M9Y10_010517</name>
</gene>
<evidence type="ECO:0000256" key="1">
    <source>
        <dbReference type="ARBA" id="ARBA00022741"/>
    </source>
</evidence>
<evidence type="ECO:0000256" key="3">
    <source>
        <dbReference type="PROSITE-ProRule" id="PRU10141"/>
    </source>
</evidence>
<dbReference type="InterPro" id="IPR026906">
    <property type="entry name" value="LRR_5"/>
</dbReference>
<reference evidence="6 7" key="1">
    <citation type="submission" date="2024-04" db="EMBL/GenBank/DDBJ databases">
        <title>Tritrichomonas musculus Genome.</title>
        <authorList>
            <person name="Alves-Ferreira E."/>
            <person name="Grigg M."/>
            <person name="Lorenzi H."/>
            <person name="Galac M."/>
        </authorList>
    </citation>
    <scope>NUCLEOTIDE SEQUENCE [LARGE SCALE GENOMIC DNA]</scope>
    <source>
        <strain evidence="6 7">EAF2021</strain>
    </source>
</reference>
<dbReference type="Gene3D" id="3.40.50.12480">
    <property type="match status" value="1"/>
</dbReference>
<dbReference type="SUPFAM" id="SSF81901">
    <property type="entry name" value="HCP-like"/>
    <property type="match status" value="1"/>
</dbReference>
<accession>A0ABR2IKZ5</accession>
<dbReference type="InterPro" id="IPR011009">
    <property type="entry name" value="Kinase-like_dom_sf"/>
</dbReference>
<dbReference type="InterPro" id="IPR011990">
    <property type="entry name" value="TPR-like_helical_dom_sf"/>
</dbReference>
<organism evidence="6 7">
    <name type="scientific">Tritrichomonas musculus</name>
    <dbReference type="NCBI Taxonomy" id="1915356"/>
    <lineage>
        <taxon>Eukaryota</taxon>
        <taxon>Metamonada</taxon>
        <taxon>Parabasalia</taxon>
        <taxon>Tritrichomonadida</taxon>
        <taxon>Tritrichomonadidae</taxon>
        <taxon>Tritrichomonas</taxon>
    </lineage>
</organism>
<dbReference type="Pfam" id="PF00069">
    <property type="entry name" value="Pkinase"/>
    <property type="match status" value="1"/>
</dbReference>
<comment type="caution">
    <text evidence="6">The sequence shown here is derived from an EMBL/GenBank/DDBJ whole genome shotgun (WGS) entry which is preliminary data.</text>
</comment>
<dbReference type="PROSITE" id="PS00107">
    <property type="entry name" value="PROTEIN_KINASE_ATP"/>
    <property type="match status" value="1"/>
</dbReference>
<protein>
    <recommendedName>
        <fullName evidence="5">Protein kinase domain-containing protein</fullName>
    </recommendedName>
</protein>
<evidence type="ECO:0000313" key="6">
    <source>
        <dbReference type="EMBL" id="KAK8864989.1"/>
    </source>
</evidence>
<feature type="domain" description="Protein kinase" evidence="5">
    <location>
        <begin position="13"/>
        <end position="300"/>
    </location>
</feature>
<dbReference type="Proteomes" id="UP001470230">
    <property type="component" value="Unassembled WGS sequence"/>
</dbReference>
<evidence type="ECO:0000256" key="2">
    <source>
        <dbReference type="ARBA" id="ARBA00022840"/>
    </source>
</evidence>
<feature type="region of interest" description="Disordered" evidence="4">
    <location>
        <begin position="373"/>
        <end position="428"/>
    </location>
</feature>
<name>A0ABR2IKZ5_9EUKA</name>
<feature type="binding site" evidence="3">
    <location>
        <position position="43"/>
    </location>
    <ligand>
        <name>ATP</name>
        <dbReference type="ChEBI" id="CHEBI:30616"/>
    </ligand>
</feature>
<dbReference type="SUPFAM" id="SSF56112">
    <property type="entry name" value="Protein kinase-like (PK-like)"/>
    <property type="match status" value="1"/>
</dbReference>
<evidence type="ECO:0000256" key="4">
    <source>
        <dbReference type="SAM" id="MobiDB-lite"/>
    </source>
</evidence>
<feature type="region of interest" description="Disordered" evidence="4">
    <location>
        <begin position="340"/>
        <end position="360"/>
    </location>
</feature>
<dbReference type="Pfam" id="PF08238">
    <property type="entry name" value="Sel1"/>
    <property type="match status" value="3"/>
</dbReference>
<proteinExistence type="predicted"/>
<dbReference type="PROSITE" id="PS50011">
    <property type="entry name" value="PROTEIN_KINASE_DOM"/>
    <property type="match status" value="1"/>
</dbReference>
<dbReference type="SMART" id="SM00671">
    <property type="entry name" value="SEL1"/>
    <property type="match status" value="2"/>
</dbReference>
<dbReference type="SUPFAM" id="SSF52058">
    <property type="entry name" value="L domain-like"/>
    <property type="match status" value="2"/>
</dbReference>
<dbReference type="InterPro" id="IPR053139">
    <property type="entry name" value="Surface_bspA-like"/>
</dbReference>
<dbReference type="Gene3D" id="1.10.510.10">
    <property type="entry name" value="Transferase(Phosphotransferase) domain 1"/>
    <property type="match status" value="1"/>
</dbReference>